<proteinExistence type="predicted"/>
<feature type="transmembrane region" description="Helical" evidence="1">
    <location>
        <begin position="166"/>
        <end position="186"/>
    </location>
</feature>
<name>A0A4Q9KQW8_9MICR</name>
<gene>
    <name evidence="2" type="ORF">CWI37_2531p0010</name>
</gene>
<dbReference type="Proteomes" id="UP000292362">
    <property type="component" value="Unassembled WGS sequence"/>
</dbReference>
<sequence length="224" mass="25587">MNRRNGYIGAFIILQLLQIIFSAILFNLKLVEIKFFTTSVVALTFLHISSTIYIVNAIYEKNLAQIFVGIFISTVGIVAEIFNAFDSDTFGKRFFGILVVLTFITQLVVGLRLSYNDLLDIEWYYFKKIGADADKKGNLTMFYKAHNIMIISAFFVSVTDIRFSNAIFVINAFLWLSIIFIVYIGLNSEVPIVRKTGIFLVATDIFYMIFKIVYVSIFFNGLLT</sequence>
<dbReference type="EMBL" id="PITJ01002531">
    <property type="protein sequence ID" value="TBT97056.1"/>
    <property type="molecule type" value="Genomic_DNA"/>
</dbReference>
<feature type="transmembrane region" description="Helical" evidence="1">
    <location>
        <begin position="64"/>
        <end position="82"/>
    </location>
</feature>
<feature type="transmembrane region" description="Helical" evidence="1">
    <location>
        <begin position="35"/>
        <end position="58"/>
    </location>
</feature>
<evidence type="ECO:0000313" key="2">
    <source>
        <dbReference type="EMBL" id="TBT97056.1"/>
    </source>
</evidence>
<keyword evidence="1" id="KW-0472">Membrane</keyword>
<evidence type="ECO:0000256" key="1">
    <source>
        <dbReference type="SAM" id="Phobius"/>
    </source>
</evidence>
<keyword evidence="1" id="KW-1133">Transmembrane helix</keyword>
<evidence type="ECO:0000313" key="3">
    <source>
        <dbReference type="Proteomes" id="UP000292362"/>
    </source>
</evidence>
<feature type="transmembrane region" description="Helical" evidence="1">
    <location>
        <begin position="141"/>
        <end position="159"/>
    </location>
</feature>
<feature type="transmembrane region" description="Helical" evidence="1">
    <location>
        <begin position="6"/>
        <end position="28"/>
    </location>
</feature>
<protein>
    <submittedName>
        <fullName evidence="2">Uncharacterized protein</fullName>
    </submittedName>
</protein>
<reference evidence="2 3" key="1">
    <citation type="submission" date="2017-12" db="EMBL/GenBank/DDBJ databases">
        <authorList>
            <person name="Pombert J.-F."/>
            <person name="Haag K.L."/>
            <person name="Ebert D."/>
        </authorList>
    </citation>
    <scope>NUCLEOTIDE SEQUENCE [LARGE SCALE GENOMIC DNA]</scope>
    <source>
        <strain evidence="2">FI-OER-3-3</strain>
    </source>
</reference>
<organism evidence="2 3">
    <name type="scientific">Hamiltosporidium tvaerminnensis</name>
    <dbReference type="NCBI Taxonomy" id="1176355"/>
    <lineage>
        <taxon>Eukaryota</taxon>
        <taxon>Fungi</taxon>
        <taxon>Fungi incertae sedis</taxon>
        <taxon>Microsporidia</taxon>
        <taxon>Dubosqiidae</taxon>
        <taxon>Hamiltosporidium</taxon>
    </lineage>
</organism>
<accession>A0A4Q9KQW8</accession>
<feature type="transmembrane region" description="Helical" evidence="1">
    <location>
        <begin position="94"/>
        <end position="115"/>
    </location>
</feature>
<comment type="caution">
    <text evidence="2">The sequence shown here is derived from an EMBL/GenBank/DDBJ whole genome shotgun (WGS) entry which is preliminary data.</text>
</comment>
<dbReference type="AlphaFoldDB" id="A0A4Q9KQW8"/>
<feature type="transmembrane region" description="Helical" evidence="1">
    <location>
        <begin position="198"/>
        <end position="223"/>
    </location>
</feature>
<dbReference type="VEuPathDB" id="MicrosporidiaDB:CWI37_2531p0010"/>
<keyword evidence="1" id="KW-0812">Transmembrane</keyword>